<proteinExistence type="predicted"/>
<sequence>MVASDQQLVHTSFVPSGSWRPCTLLVCKEGFPALLGGLSISTNPAKAPDIRFPSTRFRKQHPWIYQGIWGKLYITSHSTHIPLLWIFHGQLDKDNVEYVLNNN</sequence>
<organism evidence="1 2">
    <name type="scientific">Schistosoma margrebowiei</name>
    <dbReference type="NCBI Taxonomy" id="48269"/>
    <lineage>
        <taxon>Eukaryota</taxon>
        <taxon>Metazoa</taxon>
        <taxon>Spiralia</taxon>
        <taxon>Lophotrochozoa</taxon>
        <taxon>Platyhelminthes</taxon>
        <taxon>Trematoda</taxon>
        <taxon>Digenea</taxon>
        <taxon>Strigeidida</taxon>
        <taxon>Schistosomatoidea</taxon>
        <taxon>Schistosomatidae</taxon>
        <taxon>Schistosoma</taxon>
    </lineage>
</organism>
<name>A0A183MC24_9TREM</name>
<dbReference type="EMBL" id="UZAI01010529">
    <property type="protein sequence ID" value="VDP07252.1"/>
    <property type="molecule type" value="Genomic_DNA"/>
</dbReference>
<reference evidence="1 2" key="1">
    <citation type="submission" date="2018-11" db="EMBL/GenBank/DDBJ databases">
        <authorList>
            <consortium name="Pathogen Informatics"/>
        </authorList>
    </citation>
    <scope>NUCLEOTIDE SEQUENCE [LARGE SCALE GENOMIC DNA]</scope>
    <source>
        <strain evidence="1 2">Zambia</strain>
    </source>
</reference>
<dbReference type="Proteomes" id="UP000277204">
    <property type="component" value="Unassembled WGS sequence"/>
</dbReference>
<accession>A0A183MC24</accession>
<protein>
    <submittedName>
        <fullName evidence="1">Uncharacterized protein</fullName>
    </submittedName>
</protein>
<gene>
    <name evidence="1" type="ORF">SMRZ_LOCUS13599</name>
</gene>
<keyword evidence="2" id="KW-1185">Reference proteome</keyword>
<evidence type="ECO:0000313" key="2">
    <source>
        <dbReference type="Proteomes" id="UP000277204"/>
    </source>
</evidence>
<dbReference type="AlphaFoldDB" id="A0A183MC24"/>
<evidence type="ECO:0000313" key="1">
    <source>
        <dbReference type="EMBL" id="VDP07252.1"/>
    </source>
</evidence>